<keyword evidence="1 2" id="KW-0732">Signal</keyword>
<organism evidence="4 5">
    <name type="scientific">Aquimarina hainanensis</name>
    <dbReference type="NCBI Taxonomy" id="1578017"/>
    <lineage>
        <taxon>Bacteria</taxon>
        <taxon>Pseudomonadati</taxon>
        <taxon>Bacteroidota</taxon>
        <taxon>Flavobacteriia</taxon>
        <taxon>Flavobacteriales</taxon>
        <taxon>Flavobacteriaceae</taxon>
        <taxon>Aquimarina</taxon>
    </lineage>
</organism>
<comment type="caution">
    <text evidence="4">The sequence shown here is derived from an EMBL/GenBank/DDBJ whole genome shotgun (WGS) entry which is preliminary data.</text>
</comment>
<feature type="domain" description="Secretion system C-terminal sorting" evidence="3">
    <location>
        <begin position="1137"/>
        <end position="1209"/>
    </location>
</feature>
<dbReference type="InterPro" id="IPR015943">
    <property type="entry name" value="WD40/YVTN_repeat-like_dom_sf"/>
</dbReference>
<dbReference type="PANTHER" id="PTHR43739">
    <property type="entry name" value="XYLOGLUCANASE (EUROFUNG)"/>
    <property type="match status" value="1"/>
</dbReference>
<evidence type="ECO:0000313" key="4">
    <source>
        <dbReference type="EMBL" id="MFD2591247.1"/>
    </source>
</evidence>
<accession>A0ABW5N6J9</accession>
<dbReference type="InterPro" id="IPR052025">
    <property type="entry name" value="Xyloglucanase_GH74"/>
</dbReference>
<dbReference type="CDD" id="cd15482">
    <property type="entry name" value="Sialidase_non-viral"/>
    <property type="match status" value="1"/>
</dbReference>
<sequence length="1216" mass="135734">MHKSFINLKSCIYLALLMCWQYSLHAQKQPAQKLYDSQLQSKKAKESHRRDNAIQRMEFEYERLKNPLTNKIPSSIRSKELSFSSKIPSGTDIQKMMSSSKTKNGHYYYWKNRGPYNVGGRTRALAIDRTDENIILAGGVSGGLWRSVDSGKNWKKVTRMDQSPSITCITQDPRPGKEHIWYYASGEALGNSARKVGAFYEGDGVYKSTNGGKSWSLLPATYDNDITPGTSLFEISFSIIVSPVNGYLYVATAKGILRSKDEGKTFEEILPIDQNGQTDITVSTTGLLYASTSSGNGENSGFFSSDDHGDTWTNITPEGFPATYGRSVIAIAPSLESTVYFLSFANQNKPPYIQAALYKYLADKKKWIDYTQNLPTNGGFGRLELFGGYNMVLKIHPTNPELIFLGGTDLYRSTDGFATPITDKDWIGGYSPILDPDDPTSSYIYKNQHPDQHALVFYPSNPNKVLSGNDGGVQITQDITATHQGFPVTWTSLNNGYITTQPYFISINHQSKTDHIIAGFQDNGTWYTNTNTPKTDWEEIFGGDGMDNAFADNGKTKYMSVQRGGVYRKTYNDTGKQTSETNVKPSFAAPFSGLFHTKFALDPNNDNIMYLPVNNMMWRNNNLDKIPPTDYANRNGTPINWSPMKQTKLPQNELISALSVSTYPIANRLYYGTIHGNIYRIDNANLDTYQVVSVGGTDKELPTGFINHIAVDPSNADRVIAVFSNYGIPSVFLSDDAGDSWTDISGNLEEHPDGSGNGPSVRAAAFFGSSEQSFGQYFQKIIVATSTGLYYSTYINGKNTRWFKESFRIGNNIAEDIEVRKDGLIALAVHGNGVYSAKLPMIFPFPTPSLKVNKFLENQVVNGIEDGTIEIDIQDVFKHSQQKPISIKVNNSHPEIVKTKLVDNTLTITYTKDTFGKSSIELHASSEKEKTTTGFTVNVIPSGIYEQIDAPTFIISSNFHTDTNTYTQCADDLIVPEGSSWNIEKVVAHGFGTAIEASKVTFVIYEDNNGVPGKEVIKQDLTDSSFTTEESNIHINFSEPITLSSGHYWISVQPHLNFYPYYLEWNWTTQEGSIGHESNFRSNIDLYGSGIFQEWTPASIVLGQQPQDHIFQLFGSVEGDIPNKEKHPLTTLNSQYVWPNPSSSQFVIDVQGLRKQKRATKASIQIFNSSGNEIATYKDVYLKERWTWDASNVAPGIYIIQISGNTFQERFKIIKR</sequence>
<dbReference type="Proteomes" id="UP001597459">
    <property type="component" value="Unassembled WGS sequence"/>
</dbReference>
<evidence type="ECO:0000256" key="2">
    <source>
        <dbReference type="SAM" id="SignalP"/>
    </source>
</evidence>
<dbReference type="EMBL" id="JBHULX010000017">
    <property type="protein sequence ID" value="MFD2591247.1"/>
    <property type="molecule type" value="Genomic_DNA"/>
</dbReference>
<dbReference type="PANTHER" id="PTHR43739:SF5">
    <property type="entry name" value="EXO-ALPHA-SIALIDASE"/>
    <property type="match status" value="1"/>
</dbReference>
<dbReference type="NCBIfam" id="TIGR04183">
    <property type="entry name" value="Por_Secre_tail"/>
    <property type="match status" value="1"/>
</dbReference>
<feature type="chain" id="PRO_5046676513" evidence="2">
    <location>
        <begin position="27"/>
        <end position="1216"/>
    </location>
</feature>
<dbReference type="Pfam" id="PF18962">
    <property type="entry name" value="Por_Secre_tail"/>
    <property type="match status" value="1"/>
</dbReference>
<gene>
    <name evidence="4" type="ORF">ACFSTE_10465</name>
</gene>
<evidence type="ECO:0000256" key="1">
    <source>
        <dbReference type="ARBA" id="ARBA00022729"/>
    </source>
</evidence>
<dbReference type="InterPro" id="IPR026444">
    <property type="entry name" value="Secre_tail"/>
</dbReference>
<dbReference type="SUPFAM" id="SSF110296">
    <property type="entry name" value="Oligoxyloglucan reducing end-specific cellobiohydrolase"/>
    <property type="match status" value="2"/>
</dbReference>
<name>A0ABW5N6J9_9FLAO</name>
<reference evidence="5" key="1">
    <citation type="journal article" date="2019" name="Int. J. Syst. Evol. Microbiol.">
        <title>The Global Catalogue of Microorganisms (GCM) 10K type strain sequencing project: providing services to taxonomists for standard genome sequencing and annotation.</title>
        <authorList>
            <consortium name="The Broad Institute Genomics Platform"/>
            <consortium name="The Broad Institute Genome Sequencing Center for Infectious Disease"/>
            <person name="Wu L."/>
            <person name="Ma J."/>
        </authorList>
    </citation>
    <scope>NUCLEOTIDE SEQUENCE [LARGE SCALE GENOMIC DNA]</scope>
    <source>
        <strain evidence="5">KCTC 42423</strain>
    </source>
</reference>
<proteinExistence type="predicted"/>
<keyword evidence="5" id="KW-1185">Reference proteome</keyword>
<dbReference type="Gene3D" id="2.130.10.10">
    <property type="entry name" value="YVTN repeat-like/Quinoprotein amine dehydrogenase"/>
    <property type="match status" value="3"/>
</dbReference>
<evidence type="ECO:0000313" key="5">
    <source>
        <dbReference type="Proteomes" id="UP001597459"/>
    </source>
</evidence>
<feature type="signal peptide" evidence="2">
    <location>
        <begin position="1"/>
        <end position="26"/>
    </location>
</feature>
<evidence type="ECO:0000259" key="3">
    <source>
        <dbReference type="Pfam" id="PF18962"/>
    </source>
</evidence>
<protein>
    <submittedName>
        <fullName evidence="4">T9SS type A sorting domain-containing protein</fullName>
    </submittedName>
</protein>
<dbReference type="RefSeq" id="WP_378256439.1">
    <property type="nucleotide sequence ID" value="NZ_JBHSJV010000001.1"/>
</dbReference>